<evidence type="ECO:0000256" key="6">
    <source>
        <dbReference type="ARBA" id="ARBA00067277"/>
    </source>
</evidence>
<reference evidence="8" key="3">
    <citation type="submission" date="2017-03" db="EMBL/GenBank/DDBJ databases">
        <authorList>
            <person name="Dastager S.G."/>
            <person name="Neurgaonkar P.S."/>
            <person name="Dharne M.S."/>
        </authorList>
    </citation>
    <scope>NUCLEOTIDE SEQUENCE</scope>
    <source>
        <strain evidence="8">DSM 25145</strain>
    </source>
</reference>
<dbReference type="FunFam" id="3.40.309.10:FF:000009">
    <property type="entry name" value="Aldehyde dehydrogenase A"/>
    <property type="match status" value="1"/>
</dbReference>
<evidence type="ECO:0000256" key="5">
    <source>
        <dbReference type="ARBA" id="ARBA00066984"/>
    </source>
</evidence>
<evidence type="ECO:0000256" key="4">
    <source>
        <dbReference type="ARBA" id="ARBA00054572"/>
    </source>
</evidence>
<evidence type="ECO:0000256" key="3">
    <source>
        <dbReference type="ARBA" id="ARBA00050326"/>
    </source>
</evidence>
<dbReference type="Pfam" id="PF00171">
    <property type="entry name" value="Aldedh"/>
    <property type="match status" value="1"/>
</dbReference>
<dbReference type="InterPro" id="IPR016162">
    <property type="entry name" value="Ald_DH_N"/>
</dbReference>
<dbReference type="EMBL" id="FTLX01000003">
    <property type="protein sequence ID" value="SIQ72426.1"/>
    <property type="molecule type" value="Genomic_DNA"/>
</dbReference>
<keyword evidence="2" id="KW-0560">Oxidoreductase</keyword>
<name>A0A1N6V4A8_9BACI</name>
<gene>
    <name evidence="8" type="ORF">B1B05_08850</name>
    <name evidence="9" type="ORF">SAMN05443094_103446</name>
</gene>
<dbReference type="EC" id="1.2.1.97" evidence="5"/>
<comment type="function">
    <text evidence="4">Part of the sulfo-TAL (or sulfo-SFT) pathway, a D-sulfoquinovose degradation pathway that produces sulfolactate (SL). Catalyzes the oxidation of 3-sulfolactaldehyde (SLA) to sulfolactate (SL).</text>
</comment>
<proteinExistence type="inferred from homology"/>
<evidence type="ECO:0000259" key="7">
    <source>
        <dbReference type="Pfam" id="PF00171"/>
    </source>
</evidence>
<reference evidence="11" key="2">
    <citation type="submission" date="2017-03" db="EMBL/GenBank/DDBJ databases">
        <title>Bacillus sp. V-88(T) DSM27956, whole genome shotgun sequencing project.</title>
        <authorList>
            <person name="Dastager S.G."/>
            <person name="Neurgaonkar P.S."/>
            <person name="Dharne M.S."/>
        </authorList>
    </citation>
    <scope>NUCLEOTIDE SEQUENCE [LARGE SCALE GENOMIC DNA]</scope>
    <source>
        <strain evidence="11">DSM 25145</strain>
    </source>
</reference>
<evidence type="ECO:0000313" key="10">
    <source>
        <dbReference type="Proteomes" id="UP000186385"/>
    </source>
</evidence>
<reference evidence="9 10" key="1">
    <citation type="submission" date="2017-01" db="EMBL/GenBank/DDBJ databases">
        <authorList>
            <person name="Mah S.A."/>
            <person name="Swanson W.J."/>
            <person name="Moy G.W."/>
            <person name="Vacquier V.D."/>
        </authorList>
    </citation>
    <scope>NUCLEOTIDE SEQUENCE [LARGE SCALE GENOMIC DNA]</scope>
    <source>
        <strain evidence="9 10">NIO-1016</strain>
    </source>
</reference>
<dbReference type="FunFam" id="3.40.605.10:FF:000007">
    <property type="entry name" value="NAD/NADP-dependent betaine aldehyde dehydrogenase"/>
    <property type="match status" value="1"/>
</dbReference>
<evidence type="ECO:0000256" key="1">
    <source>
        <dbReference type="ARBA" id="ARBA00009986"/>
    </source>
</evidence>
<dbReference type="InterPro" id="IPR016163">
    <property type="entry name" value="Ald_DH_C"/>
</dbReference>
<dbReference type="PANTHER" id="PTHR42991">
    <property type="entry name" value="ALDEHYDE DEHYDROGENASE"/>
    <property type="match status" value="1"/>
</dbReference>
<evidence type="ECO:0000256" key="2">
    <source>
        <dbReference type="ARBA" id="ARBA00023002"/>
    </source>
</evidence>
<organism evidence="9 10">
    <name type="scientific">Domibacillus enclensis</name>
    <dbReference type="NCBI Taxonomy" id="1017273"/>
    <lineage>
        <taxon>Bacteria</taxon>
        <taxon>Bacillati</taxon>
        <taxon>Bacillota</taxon>
        <taxon>Bacilli</taxon>
        <taxon>Bacillales</taxon>
        <taxon>Bacillaceae</taxon>
        <taxon>Domibacillus</taxon>
    </lineage>
</organism>
<evidence type="ECO:0000313" key="9">
    <source>
        <dbReference type="EMBL" id="SIQ72426.1"/>
    </source>
</evidence>
<sequence length="482" mass="51773">MMNVEVMRVTSLIGGEPAGQAQGREMDVISPFNGEVVGVVSLASAEEAERAIESAHRVFHETMKKMPAHTRADILRKTADLLEQKTEAFARILVLEAGKPIRDGRAEVGRAVQVLRFAADEAKKIEGELVPMDAAVGGENRIGMVRRLPIGVISAITPFNFPLNLALHKLAPAFAAGNTVVLKPAGKTPLSAYMLVNVFEEAGLPKGALNLVIGNGSEVGDILVTDSRISKITFTGSPSVGLNLRQKAGLKKVTLELGSNSPNIVFDDGDIEAAATGLVRGAFAFSGQVCISAQRIYVQTEVYQTFLDQYVSSVKKLVIGDPAEELTDIGPMISEKEAIRAHEWIQEAVEQGAILATGGGREGTVLQPTVLVDVKPDMKVVCEEAFAPIVSVIPFETEEDVVEMANDSIFGLQAGVFTSDINRAMRVAEGLETGGVWINETSTYRQDNYPYGGVKQSGVGKEGVKYAIDDMTERKFIGIKWS</sequence>
<dbReference type="Proteomes" id="UP000215545">
    <property type="component" value="Unassembled WGS sequence"/>
</dbReference>
<dbReference type="Gene3D" id="3.40.605.10">
    <property type="entry name" value="Aldehyde Dehydrogenase, Chain A, domain 1"/>
    <property type="match status" value="1"/>
</dbReference>
<comment type="similarity">
    <text evidence="1">Belongs to the aldehyde dehydrogenase family.</text>
</comment>
<evidence type="ECO:0000313" key="11">
    <source>
        <dbReference type="Proteomes" id="UP000215545"/>
    </source>
</evidence>
<dbReference type="InterPro" id="IPR051020">
    <property type="entry name" value="ALDH-related_metabolic_enz"/>
</dbReference>
<dbReference type="GO" id="GO:0008911">
    <property type="term" value="F:lactaldehyde dehydrogenase (NAD+) activity"/>
    <property type="evidence" value="ECO:0007669"/>
    <property type="project" value="TreeGrafter"/>
</dbReference>
<keyword evidence="11" id="KW-1185">Reference proteome</keyword>
<dbReference type="InterPro" id="IPR015590">
    <property type="entry name" value="Aldehyde_DH_dom"/>
</dbReference>
<dbReference type="Proteomes" id="UP000186385">
    <property type="component" value="Unassembled WGS sequence"/>
</dbReference>
<dbReference type="PANTHER" id="PTHR42991:SF1">
    <property type="entry name" value="ALDEHYDE DEHYDROGENASE"/>
    <property type="match status" value="1"/>
</dbReference>
<evidence type="ECO:0000313" key="8">
    <source>
        <dbReference type="EMBL" id="OXS78689.1"/>
    </source>
</evidence>
<dbReference type="RefSeq" id="WP_045849901.1">
    <property type="nucleotide sequence ID" value="NZ_FTLX01000003.1"/>
</dbReference>
<dbReference type="STRING" id="1017273.SAMN05443094_103446"/>
<dbReference type="EMBL" id="MWSK01000003">
    <property type="protein sequence ID" value="OXS78689.1"/>
    <property type="molecule type" value="Genomic_DNA"/>
</dbReference>
<protein>
    <recommendedName>
        <fullName evidence="6">3-sulfolactaldehyde dehydrogenase</fullName>
        <ecNumber evidence="5">1.2.1.97</ecNumber>
    </recommendedName>
</protein>
<feature type="domain" description="Aldehyde dehydrogenase" evidence="7">
    <location>
        <begin position="22"/>
        <end position="477"/>
    </location>
</feature>
<dbReference type="Gene3D" id="3.40.309.10">
    <property type="entry name" value="Aldehyde Dehydrogenase, Chain A, domain 2"/>
    <property type="match status" value="1"/>
</dbReference>
<dbReference type="AlphaFoldDB" id="A0A1N6V4A8"/>
<accession>A0A1N6V4A8</accession>
<dbReference type="OrthoDB" id="9762913at2"/>
<dbReference type="InterPro" id="IPR016161">
    <property type="entry name" value="Ald_DH/histidinol_DH"/>
</dbReference>
<comment type="catalytic activity">
    <reaction evidence="3">
        <text>(2S)-3-sulfolactaldehyde + NAD(+) + H2O = (2S)-3-sulfolactate + NADH + 2 H(+)</text>
        <dbReference type="Rhea" id="RHEA:47932"/>
        <dbReference type="ChEBI" id="CHEBI:15377"/>
        <dbReference type="ChEBI" id="CHEBI:15378"/>
        <dbReference type="ChEBI" id="CHEBI:57540"/>
        <dbReference type="ChEBI" id="CHEBI:57945"/>
        <dbReference type="ChEBI" id="CHEBI:61289"/>
        <dbReference type="ChEBI" id="CHEBI:90109"/>
        <dbReference type="EC" id="1.2.1.97"/>
    </reaction>
    <physiologicalReaction direction="left-to-right" evidence="3">
        <dbReference type="Rhea" id="RHEA:47933"/>
    </physiologicalReaction>
</comment>
<dbReference type="CDD" id="cd07149">
    <property type="entry name" value="ALDH_y4uC"/>
    <property type="match status" value="1"/>
</dbReference>
<dbReference type="SUPFAM" id="SSF53720">
    <property type="entry name" value="ALDH-like"/>
    <property type="match status" value="1"/>
</dbReference>